<dbReference type="RefSeq" id="WP_350344145.1">
    <property type="nucleotide sequence ID" value="NZ_CP158367.1"/>
</dbReference>
<sequence>MRKSSILEELDALEDERLKLFKKKLELSNHQLEYVSNGQYAELYKSIEEKGKVIGEIEKLNTDWKKACRAGKVNNFADIAKELNQDENNRWLERAQEIVIAIKEIEHLQLNIEDLFVKEHKGQLEEIGKAYTGQKLLKGYSRGMAVPVKPSPRFVDEDS</sequence>
<reference evidence="1" key="1">
    <citation type="journal article" date="2013" name="Extremophiles">
        <title>Proteinivorax tanatarense gen. nov., sp. nov., an anaerobic, haloalkaliphilic, proteolytic bacterium isolated from a decaying algal bloom, and proposal of Proteinivoraceae fam. nov.</title>
        <authorList>
            <person name="Kevbrin V."/>
            <person name="Boltyanskaya Y."/>
            <person name="Zhilina T."/>
            <person name="Kolganova T."/>
            <person name="Lavrentjeva E."/>
            <person name="Kuznetsov B."/>
        </authorList>
    </citation>
    <scope>NUCLEOTIDE SEQUENCE</scope>
    <source>
        <strain evidence="1">Z-910T</strain>
    </source>
</reference>
<reference evidence="1" key="2">
    <citation type="submission" date="2024-06" db="EMBL/GenBank/DDBJ databases">
        <authorList>
            <person name="Petrova K.O."/>
            <person name="Toshchakov S.V."/>
            <person name="Boltjanskaja Y.V."/>
            <person name="Kevbrin V."/>
        </authorList>
    </citation>
    <scope>NUCLEOTIDE SEQUENCE</scope>
    <source>
        <strain evidence="1">Z-910T</strain>
    </source>
</reference>
<protein>
    <recommendedName>
        <fullName evidence="2">FlgN protein</fullName>
    </recommendedName>
</protein>
<evidence type="ECO:0000313" key="1">
    <source>
        <dbReference type="EMBL" id="XBX75401.1"/>
    </source>
</evidence>
<evidence type="ECO:0008006" key="2">
    <source>
        <dbReference type="Google" id="ProtNLM"/>
    </source>
</evidence>
<dbReference type="EMBL" id="CP158367">
    <property type="protein sequence ID" value="XBX75401.1"/>
    <property type="molecule type" value="Genomic_DNA"/>
</dbReference>
<proteinExistence type="predicted"/>
<dbReference type="AlphaFoldDB" id="A0AAU7VMN1"/>
<organism evidence="1">
    <name type="scientific">Proteinivorax tanatarense</name>
    <dbReference type="NCBI Taxonomy" id="1260629"/>
    <lineage>
        <taxon>Bacteria</taxon>
        <taxon>Bacillati</taxon>
        <taxon>Bacillota</taxon>
        <taxon>Clostridia</taxon>
        <taxon>Eubacteriales</taxon>
        <taxon>Proteinivoracaceae</taxon>
        <taxon>Proteinivorax</taxon>
    </lineage>
</organism>
<name>A0AAU7VMN1_9FIRM</name>
<accession>A0AAU7VMN1</accession>
<gene>
    <name evidence="1" type="ORF">PRVXT_000522</name>
</gene>